<sequence length="1012" mass="111205">MLRLQNAIRRAAASRSHPLYNSRSLHLTSSRPSRAFLSNSSSVSIQQRTAAIRRVHVRAISFGTLPRFVARAFKVPLYGAGVGAGALGYANYKLEGVRNATSDLLNNISDTLSETYDHASTTFSSISATLSGAAGAAAGQASVLGKSIGEGVDGISGTVAEGRDSLLGGLNEWWEAVKMSRSKEAVEEATTARTESTSSGSSSDGGQKKPDEDENEKSFFNNGGGATAALASLTSAILSNNNSQDDQPTGIDEESSTGPPELLQLTKKLIEIRQVLLSIDQSDALKLPSIVVIGSQSSGKSSVLEAIVGHEFLPKGDNMVTRRPIELTLVHTPHDGSSASGPPEYGVFPSLGAQKVTSFPAIQRTLTELNQAVPASIAVSSDPIYLRIHSPHVPDLTLVDLPGYIQISSMDQPEELKEKISSLCDRYIQEPNIILAVCAADVDLANSAALRASRRVDPLGSRTIGVVTKMDLVSAEVGAGILKGNRYPLHLGYVGVVCKAPTGFGSARIRRGGESPNLTGAVLRREKEFFGSAENARYFYPSSSERSLTRSSADDMAGKVMVGTDTLRKRLMAVLETSMAANLSGITNAVQLELEEASYQFKVQYNDRRITPEAYVAETVDALKVRFKEFTSQSTKPQVRSKLKAMLDDKVMDILEQLYWADQRATELSRLGEDKRLQPDDLDNYWKYKLDTASSLLTKSGVGRDSTQLVAEGLRGLIDSLATGEPFTFHPEVADRIIQFSRAILRERLGVTADQVENCIKPYKYEVEVDEREWEIGRQHSEEAFNLEIARCEGKLADIKKKVGGARKLSSLVSFVHDIEKRDAERTRRRFGSFGGGSIAQEDAVEKIEEESPLPDSYKYSPAQVADGKYQLRRLAALFTDRLAILKARHKALQSKRCRMGPEQKAFCPEAFLSVVAEKLAYTSTMFINIELLEQFFYQFPREIDSRILYDLDRNEIAKFARENPVVKRHLDLQDRKDKLEQVMMSLQSLANMRQEKEPRSTRSQGLFTKFL</sequence>
<dbReference type="Proteomes" id="UP001234202">
    <property type="component" value="Unassembled WGS sequence"/>
</dbReference>
<evidence type="ECO:0000313" key="1">
    <source>
        <dbReference type="EMBL" id="KAJ9127819.1"/>
    </source>
</evidence>
<name>A0ACC2XWD9_9TREE</name>
<comment type="caution">
    <text evidence="1">The sequence shown here is derived from an EMBL/GenBank/DDBJ whole genome shotgun (WGS) entry which is preliminary data.</text>
</comment>
<reference evidence="1" key="1">
    <citation type="submission" date="2023-04" db="EMBL/GenBank/DDBJ databases">
        <title>Draft Genome sequencing of Naganishia species isolated from polar environments using Oxford Nanopore Technology.</title>
        <authorList>
            <person name="Leo P."/>
            <person name="Venkateswaran K."/>
        </authorList>
    </citation>
    <scope>NUCLEOTIDE SEQUENCE</scope>
    <source>
        <strain evidence="1">DBVPG 5303</strain>
    </source>
</reference>
<protein>
    <submittedName>
        <fullName evidence="1">Uncharacterized protein</fullName>
    </submittedName>
</protein>
<dbReference type="EMBL" id="JASBWV010000001">
    <property type="protein sequence ID" value="KAJ9127819.1"/>
    <property type="molecule type" value="Genomic_DNA"/>
</dbReference>
<organism evidence="1 2">
    <name type="scientific">Naganishia onofrii</name>
    <dbReference type="NCBI Taxonomy" id="1851511"/>
    <lineage>
        <taxon>Eukaryota</taxon>
        <taxon>Fungi</taxon>
        <taxon>Dikarya</taxon>
        <taxon>Basidiomycota</taxon>
        <taxon>Agaricomycotina</taxon>
        <taxon>Tremellomycetes</taxon>
        <taxon>Filobasidiales</taxon>
        <taxon>Filobasidiaceae</taxon>
        <taxon>Naganishia</taxon>
    </lineage>
</organism>
<keyword evidence="2" id="KW-1185">Reference proteome</keyword>
<proteinExistence type="predicted"/>
<gene>
    <name evidence="1" type="ORF">QFC24_000103</name>
</gene>
<evidence type="ECO:0000313" key="2">
    <source>
        <dbReference type="Proteomes" id="UP001234202"/>
    </source>
</evidence>
<accession>A0ACC2XWD9</accession>